<accession>A0ABN9RWR7</accession>
<proteinExistence type="predicted"/>
<gene>
    <name evidence="1" type="ORF">PCOR1329_LOCUS24029</name>
</gene>
<sequence>MRLKALHLFAEHKRRADVAAVLRSLGLQAHLEEVGLARSDNADLSDAALGACPKMLTTGPRPVRSEKHPWGFPWLEGREALKCQVSNLPVDFDLCALQTQLASIKQAAGLRGKTWTAAPSTWASSAVNVPPACGSCQPARLIGQFPGLAADPRLYRWRLHFAANGACRGLLPQPPAGLQSLDRGRGDSAFKTEGAATWPPQLCGWVAHGIGGLAQWLAAYRWRGTISLFAEWLTTRPDLLAALSELDGATLRGYCDVNS</sequence>
<feature type="non-terminal residue" evidence="1">
    <location>
        <position position="259"/>
    </location>
</feature>
<dbReference type="EMBL" id="CAUYUJ010008218">
    <property type="protein sequence ID" value="CAK0823214.1"/>
    <property type="molecule type" value="Genomic_DNA"/>
</dbReference>
<evidence type="ECO:0000313" key="2">
    <source>
        <dbReference type="Proteomes" id="UP001189429"/>
    </source>
</evidence>
<protein>
    <submittedName>
        <fullName evidence="1">Uncharacterized protein</fullName>
    </submittedName>
</protein>
<keyword evidence="2" id="KW-1185">Reference proteome</keyword>
<name>A0ABN9RWR7_9DINO</name>
<reference evidence="1" key="1">
    <citation type="submission" date="2023-10" db="EMBL/GenBank/DDBJ databases">
        <authorList>
            <person name="Chen Y."/>
            <person name="Shah S."/>
            <person name="Dougan E. K."/>
            <person name="Thang M."/>
            <person name="Chan C."/>
        </authorList>
    </citation>
    <scope>NUCLEOTIDE SEQUENCE [LARGE SCALE GENOMIC DNA]</scope>
</reference>
<organism evidence="1 2">
    <name type="scientific">Prorocentrum cordatum</name>
    <dbReference type="NCBI Taxonomy" id="2364126"/>
    <lineage>
        <taxon>Eukaryota</taxon>
        <taxon>Sar</taxon>
        <taxon>Alveolata</taxon>
        <taxon>Dinophyceae</taxon>
        <taxon>Prorocentrales</taxon>
        <taxon>Prorocentraceae</taxon>
        <taxon>Prorocentrum</taxon>
    </lineage>
</organism>
<evidence type="ECO:0000313" key="1">
    <source>
        <dbReference type="EMBL" id="CAK0823214.1"/>
    </source>
</evidence>
<dbReference type="Proteomes" id="UP001189429">
    <property type="component" value="Unassembled WGS sequence"/>
</dbReference>
<comment type="caution">
    <text evidence="1">The sequence shown here is derived from an EMBL/GenBank/DDBJ whole genome shotgun (WGS) entry which is preliminary data.</text>
</comment>